<dbReference type="EC" id="2.5.1.75" evidence="10"/>
<evidence type="ECO:0000256" key="4">
    <source>
        <dbReference type="ARBA" id="ARBA00022679"/>
    </source>
</evidence>
<feature type="binding site" evidence="10">
    <location>
        <begin position="11"/>
        <end position="16"/>
    </location>
    <ligand>
        <name>substrate</name>
    </ligand>
</feature>
<evidence type="ECO:0000256" key="2">
    <source>
        <dbReference type="ARBA" id="ARBA00003213"/>
    </source>
</evidence>
<proteinExistence type="inferred from homology"/>
<dbReference type="InterPro" id="IPR027417">
    <property type="entry name" value="P-loop_NTPase"/>
</dbReference>
<dbReference type="PANTHER" id="PTHR11088">
    <property type="entry name" value="TRNA DIMETHYLALLYLTRANSFERASE"/>
    <property type="match status" value="1"/>
</dbReference>
<evidence type="ECO:0000256" key="13">
    <source>
        <dbReference type="RuleBase" id="RU003785"/>
    </source>
</evidence>
<evidence type="ECO:0000313" key="14">
    <source>
        <dbReference type="EMBL" id="RGD74602.1"/>
    </source>
</evidence>
<dbReference type="InterPro" id="IPR039657">
    <property type="entry name" value="Dimethylallyltransferase"/>
</dbReference>
<evidence type="ECO:0000256" key="10">
    <source>
        <dbReference type="HAMAP-Rule" id="MF_00185"/>
    </source>
</evidence>
<dbReference type="PANTHER" id="PTHR11088:SF60">
    <property type="entry name" value="TRNA DIMETHYLALLYLTRANSFERASE"/>
    <property type="match status" value="1"/>
</dbReference>
<comment type="function">
    <text evidence="2 10 12">Catalyzes the transfer of a dimethylallyl group onto the adenine at position 37 in tRNAs that read codons beginning with uridine, leading to the formation of N6-(dimethylallyl)adenosine (i(6)A).</text>
</comment>
<dbReference type="Pfam" id="PF01715">
    <property type="entry name" value="IPPT"/>
    <property type="match status" value="1"/>
</dbReference>
<evidence type="ECO:0000256" key="12">
    <source>
        <dbReference type="RuleBase" id="RU003784"/>
    </source>
</evidence>
<evidence type="ECO:0000256" key="8">
    <source>
        <dbReference type="ARBA" id="ARBA00022842"/>
    </source>
</evidence>
<evidence type="ECO:0000256" key="11">
    <source>
        <dbReference type="RuleBase" id="RU003783"/>
    </source>
</evidence>
<dbReference type="HAMAP" id="MF_00185">
    <property type="entry name" value="IPP_trans"/>
    <property type="match status" value="1"/>
</dbReference>
<evidence type="ECO:0000313" key="15">
    <source>
        <dbReference type="Proteomes" id="UP000261212"/>
    </source>
</evidence>
<comment type="cofactor">
    <cofactor evidence="1 10">
        <name>Mg(2+)</name>
        <dbReference type="ChEBI" id="CHEBI:18420"/>
    </cofactor>
</comment>
<protein>
    <recommendedName>
        <fullName evidence="10">tRNA dimethylallyltransferase</fullName>
        <ecNumber evidence="10">2.5.1.75</ecNumber>
    </recommendedName>
    <alternativeName>
        <fullName evidence="10">Dimethylallyl diphosphate:tRNA dimethylallyltransferase</fullName>
        <shortName evidence="10">DMAPP:tRNA dimethylallyltransferase</shortName>
        <shortName evidence="10">DMATase</shortName>
    </alternativeName>
    <alternativeName>
        <fullName evidence="10">Isopentenyl-diphosphate:tRNA isopentenyltransferase</fullName>
        <shortName evidence="10">IPP transferase</shortName>
        <shortName evidence="10">IPPT</shortName>
        <shortName evidence="10">IPTase</shortName>
    </alternativeName>
</protein>
<dbReference type="EMBL" id="QUSM01000003">
    <property type="protein sequence ID" value="RGD74602.1"/>
    <property type="molecule type" value="Genomic_DNA"/>
</dbReference>
<feature type="site" description="Interaction with substrate tRNA" evidence="10">
    <location>
        <position position="100"/>
    </location>
</feature>
<dbReference type="GO" id="GO:0006400">
    <property type="term" value="P:tRNA modification"/>
    <property type="evidence" value="ECO:0007669"/>
    <property type="project" value="TreeGrafter"/>
</dbReference>
<sequence>MSKVVVIAGPTASGKSGLAVELAKKINGEIISADSVQVYKYMDIGSAKVTKEEMQGIKHYLVDEFYPNEDFNVSVFADKGIKYINEILSKGKVPIIVGGSGLYVDALVYDSYDFEEEDKDKTYREYLENLAREKGKEYIYDMLIEADKESADEIHPNNLKRVIRALEIYKKTGKKKSDREERKKEYRFKDTYYFCLNDKREKLYEKIDKRVDEMVSLGLVDEVRSLMDMGYDESLNSMRALGYKEIVSYLKGDISLEESIYIIKRDTRHFAKRQLTWFKRNEDVIWLNKENYKDTKDILTFMRGIINE</sequence>
<comment type="catalytic activity">
    <reaction evidence="9 10 11">
        <text>adenosine(37) in tRNA + dimethylallyl diphosphate = N(6)-dimethylallyladenosine(37) in tRNA + diphosphate</text>
        <dbReference type="Rhea" id="RHEA:26482"/>
        <dbReference type="Rhea" id="RHEA-COMP:10162"/>
        <dbReference type="Rhea" id="RHEA-COMP:10375"/>
        <dbReference type="ChEBI" id="CHEBI:33019"/>
        <dbReference type="ChEBI" id="CHEBI:57623"/>
        <dbReference type="ChEBI" id="CHEBI:74411"/>
        <dbReference type="ChEBI" id="CHEBI:74415"/>
        <dbReference type="EC" id="2.5.1.75"/>
    </reaction>
</comment>
<comment type="similarity">
    <text evidence="3 10 13">Belongs to the IPP transferase family.</text>
</comment>
<keyword evidence="8 10" id="KW-0460">Magnesium</keyword>
<dbReference type="GO" id="GO:0005524">
    <property type="term" value="F:ATP binding"/>
    <property type="evidence" value="ECO:0007669"/>
    <property type="project" value="UniProtKB-UniRule"/>
</dbReference>
<accession>A0A3E3DZ96</accession>
<evidence type="ECO:0000256" key="6">
    <source>
        <dbReference type="ARBA" id="ARBA00022741"/>
    </source>
</evidence>
<dbReference type="AlphaFoldDB" id="A0A3E3DZ96"/>
<dbReference type="NCBIfam" id="TIGR00174">
    <property type="entry name" value="miaA"/>
    <property type="match status" value="1"/>
</dbReference>
<keyword evidence="4 10" id="KW-0808">Transferase</keyword>
<keyword evidence="6 10" id="KW-0547">Nucleotide-binding</keyword>
<gene>
    <name evidence="10 14" type="primary">miaA</name>
    <name evidence="14" type="ORF">DW687_07540</name>
</gene>
<organism evidence="14 15">
    <name type="scientific">Anaerofustis stercorihominis</name>
    <dbReference type="NCBI Taxonomy" id="214853"/>
    <lineage>
        <taxon>Bacteria</taxon>
        <taxon>Bacillati</taxon>
        <taxon>Bacillota</taxon>
        <taxon>Clostridia</taxon>
        <taxon>Eubacteriales</taxon>
        <taxon>Eubacteriaceae</taxon>
        <taxon>Anaerofustis</taxon>
    </lineage>
</organism>
<feature type="site" description="Interaction with substrate tRNA" evidence="10">
    <location>
        <position position="124"/>
    </location>
</feature>
<dbReference type="RefSeq" id="WP_007048887.1">
    <property type="nucleotide sequence ID" value="NZ_CABKNJ010000005.1"/>
</dbReference>
<keyword evidence="7 10" id="KW-0067">ATP-binding</keyword>
<dbReference type="InterPro" id="IPR018022">
    <property type="entry name" value="IPT"/>
</dbReference>
<comment type="caution">
    <text evidence="10">Lacks conserved residue(s) required for the propagation of feature annotation.</text>
</comment>
<evidence type="ECO:0000256" key="7">
    <source>
        <dbReference type="ARBA" id="ARBA00022840"/>
    </source>
</evidence>
<feature type="region of interest" description="Interaction with substrate tRNA" evidence="10">
    <location>
        <begin position="34"/>
        <end position="37"/>
    </location>
</feature>
<reference evidence="14 15" key="1">
    <citation type="submission" date="2018-08" db="EMBL/GenBank/DDBJ databases">
        <title>A genome reference for cultivated species of the human gut microbiota.</title>
        <authorList>
            <person name="Zou Y."/>
            <person name="Xue W."/>
            <person name="Luo G."/>
        </authorList>
    </citation>
    <scope>NUCLEOTIDE SEQUENCE [LARGE SCALE GENOMIC DNA]</scope>
    <source>
        <strain evidence="14 15">AM25-6</strain>
    </source>
</reference>
<evidence type="ECO:0000256" key="3">
    <source>
        <dbReference type="ARBA" id="ARBA00005842"/>
    </source>
</evidence>
<comment type="caution">
    <text evidence="14">The sequence shown here is derived from an EMBL/GenBank/DDBJ whole genome shotgun (WGS) entry which is preliminary data.</text>
</comment>
<comment type="subunit">
    <text evidence="10">Monomer.</text>
</comment>
<evidence type="ECO:0000256" key="1">
    <source>
        <dbReference type="ARBA" id="ARBA00001946"/>
    </source>
</evidence>
<dbReference type="Proteomes" id="UP000261212">
    <property type="component" value="Unassembled WGS sequence"/>
</dbReference>
<dbReference type="GO" id="GO:0052381">
    <property type="term" value="F:tRNA dimethylallyltransferase activity"/>
    <property type="evidence" value="ECO:0007669"/>
    <property type="project" value="UniProtKB-UniRule"/>
</dbReference>
<keyword evidence="5 10" id="KW-0819">tRNA processing</keyword>
<dbReference type="Gene3D" id="3.40.50.300">
    <property type="entry name" value="P-loop containing nucleotide triphosphate hydrolases"/>
    <property type="match status" value="1"/>
</dbReference>
<feature type="binding site" evidence="10">
    <location>
        <begin position="9"/>
        <end position="16"/>
    </location>
    <ligand>
        <name>ATP</name>
        <dbReference type="ChEBI" id="CHEBI:30616"/>
    </ligand>
</feature>
<dbReference type="GeneID" id="97999385"/>
<dbReference type="Gene3D" id="1.10.20.140">
    <property type="match status" value="1"/>
</dbReference>
<evidence type="ECO:0000256" key="5">
    <source>
        <dbReference type="ARBA" id="ARBA00022694"/>
    </source>
</evidence>
<dbReference type="SUPFAM" id="SSF52540">
    <property type="entry name" value="P-loop containing nucleoside triphosphate hydrolases"/>
    <property type="match status" value="1"/>
</dbReference>
<name>A0A3E3DZ96_9FIRM</name>
<evidence type="ECO:0000256" key="9">
    <source>
        <dbReference type="ARBA" id="ARBA00049563"/>
    </source>
</evidence>